<name>A0ABX8FIJ3_9BACI</name>
<gene>
    <name evidence="1" type="ORF">J1899_19525</name>
</gene>
<accession>A0ABX8FIJ3</accession>
<dbReference type="SUPFAM" id="SSF52833">
    <property type="entry name" value="Thioredoxin-like"/>
    <property type="match status" value="1"/>
</dbReference>
<dbReference type="InterPro" id="IPR052565">
    <property type="entry name" value="Glutaredoxin-like_YDR286C"/>
</dbReference>
<dbReference type="InterPro" id="IPR008554">
    <property type="entry name" value="Glutaredoxin-like"/>
</dbReference>
<organism evidence="1 2">
    <name type="scientific">Cytobacillus gottheilii</name>
    <dbReference type="NCBI Taxonomy" id="859144"/>
    <lineage>
        <taxon>Bacteria</taxon>
        <taxon>Bacillati</taxon>
        <taxon>Bacillota</taxon>
        <taxon>Bacilli</taxon>
        <taxon>Bacillales</taxon>
        <taxon>Bacillaceae</taxon>
        <taxon>Cytobacillus</taxon>
    </lineage>
</organism>
<dbReference type="Pfam" id="PF05768">
    <property type="entry name" value="Glrx-like"/>
    <property type="match status" value="1"/>
</dbReference>
<keyword evidence="2" id="KW-1185">Reference proteome</keyword>
<reference evidence="1 2" key="1">
    <citation type="submission" date="2021-03" db="EMBL/GenBank/DDBJ databases">
        <title>The first data on the complete genome of the tetrodotoxin-producing bacterium.</title>
        <authorList>
            <person name="Melnikova D.I."/>
            <person name="Nijland R."/>
            <person name="Magarlamov T.Y."/>
        </authorList>
    </citation>
    <scope>NUCLEOTIDE SEQUENCE [LARGE SCALE GENOMIC DNA]</scope>
    <source>
        <strain evidence="1 2">1839</strain>
    </source>
</reference>
<proteinExistence type="predicted"/>
<dbReference type="Proteomes" id="UP000679247">
    <property type="component" value="Chromosome"/>
</dbReference>
<dbReference type="Gene3D" id="3.40.30.10">
    <property type="entry name" value="Glutaredoxin"/>
    <property type="match status" value="1"/>
</dbReference>
<evidence type="ECO:0000313" key="1">
    <source>
        <dbReference type="EMBL" id="QVY63875.1"/>
    </source>
</evidence>
<dbReference type="InterPro" id="IPR036249">
    <property type="entry name" value="Thioredoxin-like_sf"/>
</dbReference>
<dbReference type="PANTHER" id="PTHR33558">
    <property type="entry name" value="GLUTAREDOXIN-LIKE PROTEIN C5ORF63 HOMOLOG"/>
    <property type="match status" value="1"/>
</dbReference>
<evidence type="ECO:0000313" key="2">
    <source>
        <dbReference type="Proteomes" id="UP000679247"/>
    </source>
</evidence>
<sequence>MIERRLSVNKTLTLYTRNKCPLCDKAKQIIMELKEEFNFQYIEYDIDDRDELTERYGLMIPVVHVDGEEIQYGQVDRFTVEEALVK</sequence>
<protein>
    <submittedName>
        <fullName evidence="1">Glutaredoxin family protein</fullName>
    </submittedName>
</protein>
<dbReference type="PANTHER" id="PTHR33558:SF1">
    <property type="entry name" value="GLUTAREDOXIN-LIKE PROTEIN C5ORF63 HOMOLOG"/>
    <property type="match status" value="1"/>
</dbReference>
<dbReference type="PROSITE" id="PS51354">
    <property type="entry name" value="GLUTAREDOXIN_2"/>
    <property type="match status" value="1"/>
</dbReference>
<dbReference type="EMBL" id="CP071709">
    <property type="protein sequence ID" value="QVY63875.1"/>
    <property type="molecule type" value="Genomic_DNA"/>
</dbReference>